<gene>
    <name evidence="7" type="ORF">BGZ65_002797</name>
</gene>
<comment type="caution">
    <text evidence="7">The sequence shown here is derived from an EMBL/GenBank/DDBJ whole genome shotgun (WGS) entry which is preliminary data.</text>
</comment>
<name>A0A9P6IMY8_9FUNG</name>
<dbReference type="GO" id="GO:0016491">
    <property type="term" value="F:oxidoreductase activity"/>
    <property type="evidence" value="ECO:0007669"/>
    <property type="project" value="InterPro"/>
</dbReference>
<proteinExistence type="predicted"/>
<dbReference type="Pfam" id="PF04116">
    <property type="entry name" value="FA_hydroxylase"/>
    <property type="match status" value="1"/>
</dbReference>
<evidence type="ECO:0000256" key="2">
    <source>
        <dbReference type="ARBA" id="ARBA00022692"/>
    </source>
</evidence>
<dbReference type="InterPro" id="IPR006694">
    <property type="entry name" value="Fatty_acid_hydroxylase"/>
</dbReference>
<dbReference type="OrthoDB" id="408954at2759"/>
<evidence type="ECO:0000256" key="3">
    <source>
        <dbReference type="ARBA" id="ARBA00022989"/>
    </source>
</evidence>
<evidence type="ECO:0000256" key="4">
    <source>
        <dbReference type="ARBA" id="ARBA00023136"/>
    </source>
</evidence>
<evidence type="ECO:0000256" key="1">
    <source>
        <dbReference type="ARBA" id="ARBA00004370"/>
    </source>
</evidence>
<feature type="non-terminal residue" evidence="7">
    <location>
        <position position="1"/>
    </location>
</feature>
<organism evidence="7 8">
    <name type="scientific">Modicella reniformis</name>
    <dbReference type="NCBI Taxonomy" id="1440133"/>
    <lineage>
        <taxon>Eukaryota</taxon>
        <taxon>Fungi</taxon>
        <taxon>Fungi incertae sedis</taxon>
        <taxon>Mucoromycota</taxon>
        <taxon>Mortierellomycotina</taxon>
        <taxon>Mortierellomycetes</taxon>
        <taxon>Mortierellales</taxon>
        <taxon>Mortierellaceae</taxon>
        <taxon>Modicella</taxon>
    </lineage>
</organism>
<dbReference type="GO" id="GO:0016020">
    <property type="term" value="C:membrane"/>
    <property type="evidence" value="ECO:0007669"/>
    <property type="project" value="UniProtKB-SubCell"/>
</dbReference>
<dbReference type="GO" id="GO:0008610">
    <property type="term" value="P:lipid biosynthetic process"/>
    <property type="evidence" value="ECO:0007669"/>
    <property type="project" value="InterPro"/>
</dbReference>
<reference evidence="7" key="1">
    <citation type="journal article" date="2020" name="Fungal Divers.">
        <title>Resolving the Mortierellaceae phylogeny through synthesis of multi-gene phylogenetics and phylogenomics.</title>
        <authorList>
            <person name="Vandepol N."/>
            <person name="Liber J."/>
            <person name="Desiro A."/>
            <person name="Na H."/>
            <person name="Kennedy M."/>
            <person name="Barry K."/>
            <person name="Grigoriev I.V."/>
            <person name="Miller A.N."/>
            <person name="O'Donnell K."/>
            <person name="Stajich J.E."/>
            <person name="Bonito G."/>
        </authorList>
    </citation>
    <scope>NUCLEOTIDE SEQUENCE</scope>
    <source>
        <strain evidence="7">MES-2147</strain>
    </source>
</reference>
<evidence type="ECO:0000256" key="5">
    <source>
        <dbReference type="SAM" id="MobiDB-lite"/>
    </source>
</evidence>
<sequence>TALGFIVVVADDSEMIFDDELSLSRYHLWIGYALSLGGLQAFVSESMIATMAHVAYHYLESMVRFFIAMAFLDTWQYFLHRLFHNVPYLYKHFHSRHHRLYVTYSFGALYNHPFEGFLMDSVGASLAFLISGMGNRGALAFFSFSTLKTVDDHCGYNMPFNPLQRFFENNADYHDIHHQNFGIKNNFSQPFGTIWDHLLGTHMSREEANKIIKLKEERKAARLAAASTSTATALINNNSVAKTPVAVGPVGPSSNIKSVDDDVHSSGNNSGNDSHEEADDDDDDAEKRASRRPSTVGFDNSTTNVGSSNVSQSHIGSSAVELPGYRELLTTRVRVDNGFVSGKGQGKAL</sequence>
<protein>
    <recommendedName>
        <fullName evidence="6">Fatty acid hydroxylase domain-containing protein</fullName>
    </recommendedName>
</protein>
<keyword evidence="3" id="KW-1133">Transmembrane helix</keyword>
<keyword evidence="2" id="KW-0812">Transmembrane</keyword>
<evidence type="ECO:0000313" key="7">
    <source>
        <dbReference type="EMBL" id="KAF9936024.1"/>
    </source>
</evidence>
<keyword evidence="8" id="KW-1185">Reference proteome</keyword>
<feature type="region of interest" description="Disordered" evidence="5">
    <location>
        <begin position="243"/>
        <end position="317"/>
    </location>
</feature>
<evidence type="ECO:0000259" key="6">
    <source>
        <dbReference type="Pfam" id="PF04116"/>
    </source>
</evidence>
<feature type="domain" description="Fatty acid hydroxylase" evidence="6">
    <location>
        <begin position="66"/>
        <end position="201"/>
    </location>
</feature>
<dbReference type="GO" id="GO:0005506">
    <property type="term" value="F:iron ion binding"/>
    <property type="evidence" value="ECO:0007669"/>
    <property type="project" value="InterPro"/>
</dbReference>
<dbReference type="Proteomes" id="UP000749646">
    <property type="component" value="Unassembled WGS sequence"/>
</dbReference>
<keyword evidence="4" id="KW-0472">Membrane</keyword>
<evidence type="ECO:0000313" key="8">
    <source>
        <dbReference type="Proteomes" id="UP000749646"/>
    </source>
</evidence>
<dbReference type="InterPro" id="IPR050307">
    <property type="entry name" value="Sterol_Desaturase_Related"/>
</dbReference>
<comment type="subcellular location">
    <subcellularLocation>
        <location evidence="1">Membrane</location>
    </subcellularLocation>
</comment>
<accession>A0A9P6IMY8</accession>
<dbReference type="PANTHER" id="PTHR11863">
    <property type="entry name" value="STEROL DESATURASE"/>
    <property type="match status" value="1"/>
</dbReference>
<feature type="compositionally biased region" description="Low complexity" evidence="5">
    <location>
        <begin position="300"/>
        <end position="313"/>
    </location>
</feature>
<dbReference type="EMBL" id="JAAAHW010009814">
    <property type="protein sequence ID" value="KAF9936024.1"/>
    <property type="molecule type" value="Genomic_DNA"/>
</dbReference>
<dbReference type="AlphaFoldDB" id="A0A9P6IMY8"/>